<keyword evidence="3" id="KW-0238">DNA-binding</keyword>
<evidence type="ECO:0000256" key="4">
    <source>
        <dbReference type="ARBA" id="ARBA00023242"/>
    </source>
</evidence>
<dbReference type="EMBL" id="JAQQWP010000002">
    <property type="protein sequence ID" value="KAK8130487.1"/>
    <property type="molecule type" value="Genomic_DNA"/>
</dbReference>
<evidence type="ECO:0000313" key="8">
    <source>
        <dbReference type="EMBL" id="KAK8130487.1"/>
    </source>
</evidence>
<evidence type="ECO:0000256" key="7">
    <source>
        <dbReference type="SAM" id="MobiDB-lite"/>
    </source>
</evidence>
<comment type="similarity">
    <text evidence="6">Belongs to the CTF8 family.</text>
</comment>
<organism evidence="8 9">
    <name type="scientific">Apiospora kogelbergensis</name>
    <dbReference type="NCBI Taxonomy" id="1337665"/>
    <lineage>
        <taxon>Eukaryota</taxon>
        <taxon>Fungi</taxon>
        <taxon>Dikarya</taxon>
        <taxon>Ascomycota</taxon>
        <taxon>Pezizomycotina</taxon>
        <taxon>Sordariomycetes</taxon>
        <taxon>Xylariomycetidae</taxon>
        <taxon>Amphisphaeriales</taxon>
        <taxon>Apiosporaceae</taxon>
        <taxon>Apiospora</taxon>
    </lineage>
</organism>
<comment type="caution">
    <text evidence="8">The sequence shown here is derived from an EMBL/GenBank/DDBJ whole genome shotgun (WGS) entry which is preliminary data.</text>
</comment>
<evidence type="ECO:0000256" key="3">
    <source>
        <dbReference type="ARBA" id="ARBA00023125"/>
    </source>
</evidence>
<dbReference type="InterPro" id="IPR018607">
    <property type="entry name" value="Ctf8"/>
</dbReference>
<feature type="region of interest" description="Disordered" evidence="7">
    <location>
        <begin position="121"/>
        <end position="144"/>
    </location>
</feature>
<proteinExistence type="inferred from homology"/>
<protein>
    <submittedName>
        <fullName evidence="8">Chromosome transmission fidelity protein 8</fullName>
    </submittedName>
</protein>
<dbReference type="Proteomes" id="UP001392437">
    <property type="component" value="Unassembled WGS sequence"/>
</dbReference>
<evidence type="ECO:0000313" key="9">
    <source>
        <dbReference type="Proteomes" id="UP001392437"/>
    </source>
</evidence>
<keyword evidence="2" id="KW-0235">DNA replication</keyword>
<accession>A0AAW0R9C5</accession>
<evidence type="ECO:0000256" key="6">
    <source>
        <dbReference type="ARBA" id="ARBA00038447"/>
    </source>
</evidence>
<dbReference type="GO" id="GO:0031390">
    <property type="term" value="C:Ctf18 RFC-like complex"/>
    <property type="evidence" value="ECO:0007669"/>
    <property type="project" value="InterPro"/>
</dbReference>
<gene>
    <name evidence="8" type="ORF">PG999_002867</name>
</gene>
<dbReference type="GO" id="GO:0006260">
    <property type="term" value="P:DNA replication"/>
    <property type="evidence" value="ECO:0007669"/>
    <property type="project" value="UniProtKB-KW"/>
</dbReference>
<dbReference type="Pfam" id="PF09696">
    <property type="entry name" value="Ctf8"/>
    <property type="match status" value="1"/>
</dbReference>
<sequence length="168" mass="18092">MATSVQLFPRPAAAPDNADVAVANPLPPLIQTPSGLALLELQGTINLPHHDGAEDDNNNAPEIPIGRVQFPDYRPDALDPKSTAWMKRVHMYVGQHQRMTGEVKKLPRPMAVIRKRAAAAVTGGADTEMTDAASSKKESSTTSEDLEVVEIIKYKLVFSSRPEPVGSG</sequence>
<keyword evidence="9" id="KW-1185">Reference proteome</keyword>
<reference evidence="8 9" key="1">
    <citation type="submission" date="2023-01" db="EMBL/GenBank/DDBJ databases">
        <title>Analysis of 21 Apiospora genomes using comparative genomics revels a genus with tremendous synthesis potential of carbohydrate active enzymes and secondary metabolites.</title>
        <authorList>
            <person name="Sorensen T."/>
        </authorList>
    </citation>
    <scope>NUCLEOTIDE SEQUENCE [LARGE SCALE GENOMIC DNA]</scope>
    <source>
        <strain evidence="8 9">CBS 117206</strain>
    </source>
</reference>
<comment type="subcellular location">
    <subcellularLocation>
        <location evidence="1">Nucleus</location>
    </subcellularLocation>
</comment>
<dbReference type="GO" id="GO:0007064">
    <property type="term" value="P:mitotic sister chromatid cohesion"/>
    <property type="evidence" value="ECO:0007669"/>
    <property type="project" value="InterPro"/>
</dbReference>
<dbReference type="GO" id="GO:0003677">
    <property type="term" value="F:DNA binding"/>
    <property type="evidence" value="ECO:0007669"/>
    <property type="project" value="UniProtKB-KW"/>
</dbReference>
<dbReference type="PANTHER" id="PTHR28605">
    <property type="entry name" value="CTF8, CHROMOSOME TRANSMISSION FIDELITY FACTOR 8 HOMOLOG (S. CEREVISIAE)"/>
    <property type="match status" value="1"/>
</dbReference>
<dbReference type="AlphaFoldDB" id="A0AAW0R9C5"/>
<dbReference type="PANTHER" id="PTHR28605:SF1">
    <property type="entry name" value="CHROMOSOME TRANSMISSION FIDELITY FACTOR 8"/>
    <property type="match status" value="1"/>
</dbReference>
<keyword evidence="4" id="KW-0539">Nucleus</keyword>
<evidence type="ECO:0000256" key="1">
    <source>
        <dbReference type="ARBA" id="ARBA00004123"/>
    </source>
</evidence>
<evidence type="ECO:0000256" key="2">
    <source>
        <dbReference type="ARBA" id="ARBA00022705"/>
    </source>
</evidence>
<keyword evidence="5" id="KW-0131">Cell cycle</keyword>
<name>A0AAW0R9C5_9PEZI</name>
<evidence type="ECO:0000256" key="5">
    <source>
        <dbReference type="ARBA" id="ARBA00023306"/>
    </source>
</evidence>